<sequence length="65" mass="7300">MSYIRVEKDGLQYEGEYFCEENMVTVFGVRGGQSSVVLNGMTEIAAARTALRNLIRENQIDPLTD</sequence>
<evidence type="ECO:0000313" key="2">
    <source>
        <dbReference type="Proteomes" id="UP000007843"/>
    </source>
</evidence>
<protein>
    <submittedName>
        <fullName evidence="1">Uncharacterized protein</fullName>
    </submittedName>
</protein>
<dbReference type="RefSeq" id="WP_014226449.1">
    <property type="nucleotide sequence ID" value="NC_016612.1"/>
</dbReference>
<dbReference type="Proteomes" id="UP000007843">
    <property type="component" value="Chromosome"/>
</dbReference>
<organism evidence="1 2">
    <name type="scientific">Klebsiella michiganensis (strain ATCC 8724 / DSM 4798 / JCM 20051 / NBRC 3318 / NRRL B-199 / KCTC 1686 / BUCSAV 143 / CCM 1901)</name>
    <dbReference type="NCBI Taxonomy" id="1006551"/>
    <lineage>
        <taxon>Bacteria</taxon>
        <taxon>Pseudomonadati</taxon>
        <taxon>Pseudomonadota</taxon>
        <taxon>Gammaproteobacteria</taxon>
        <taxon>Enterobacterales</taxon>
        <taxon>Enterobacteriaceae</taxon>
        <taxon>Klebsiella/Raoultella group</taxon>
        <taxon>Klebsiella</taxon>
    </lineage>
</organism>
<accession>A0A0H3GZW9</accession>
<dbReference type="EMBL" id="CP003218">
    <property type="protein sequence ID" value="AEX01778.1"/>
    <property type="molecule type" value="Genomic_DNA"/>
</dbReference>
<reference evidence="1 2" key="1">
    <citation type="journal article" date="2012" name="J. Bacteriol.">
        <title>Complete genome sequence of Klebsiella oxytoca KCTC 1686, used in production of 2,3-butanediol.</title>
        <authorList>
            <person name="Shin S.H."/>
            <person name="Kim S."/>
            <person name="Kim J.Y."/>
            <person name="Lee S."/>
            <person name="Um Y."/>
            <person name="Oh M.K."/>
            <person name="Kim Y.R."/>
            <person name="Lee J."/>
            <person name="Yang K.S."/>
        </authorList>
    </citation>
    <scope>NUCLEOTIDE SEQUENCE [LARGE SCALE GENOMIC DNA]</scope>
    <source>
        <strain evidence="2">ATCC 8724 / DSM 4798 / JCM 20051 / NBRC 3318 / NRRL B-199 / KCTC 1686</strain>
    </source>
</reference>
<evidence type="ECO:0000313" key="1">
    <source>
        <dbReference type="EMBL" id="AEX01778.1"/>
    </source>
</evidence>
<name>A0A0H3GZW9_KLEM8</name>
<dbReference type="HOGENOM" id="CLU_2842940_0_0_6"/>
<proteinExistence type="predicted"/>
<dbReference type="AlphaFoldDB" id="A0A0H3GZW9"/>
<dbReference type="KEGG" id="kox:KOX_00155"/>
<gene>
    <name evidence="1" type="ordered locus">KOX_00155</name>
</gene>